<dbReference type="InterPro" id="IPR050879">
    <property type="entry name" value="Acyltransferase_3"/>
</dbReference>
<keyword evidence="3" id="KW-0808">Transferase</keyword>
<feature type="transmembrane region" description="Helical" evidence="1">
    <location>
        <begin position="23"/>
        <end position="43"/>
    </location>
</feature>
<sequence>MPKVLQVSVVENAVIGNILKPTYFPGLSGLRAIAAATVLFVHVELYKMMNGFPNFWNDVAIVMAQRAVTFFFVLSGFLITYLLFQEHQKGEISIKKFYSRRVLRIWPLYFLFFLIGVFSVEIYDKYMLRTIFLYALFLPNLSLALGFGLPNAFMMWSVGVEEQFYLVWPWIMKIKEEFIGLSVAVVFAFALLRNGSQYISGYFGNPIIDQYLRHAAEFFEMTSLGAMAIGGLGAYCLFFRKEFVLRFLINSWSFLAAVIIICLLFYFAVKIPYFNTEVYSVLFIILIANIGMGKANLLLENKLCRFLGNISYGIYMYNLLVIKLCMHVYKDVLHLKFNTGFHHLLFSIVNFCATVLVAWLSYQLIEKRFLNLKARLQLQPAV</sequence>
<evidence type="ECO:0000313" key="4">
    <source>
        <dbReference type="Proteomes" id="UP001596161"/>
    </source>
</evidence>
<comment type="caution">
    <text evidence="3">The sequence shown here is derived from an EMBL/GenBank/DDBJ whole genome shotgun (WGS) entry which is preliminary data.</text>
</comment>
<keyword evidence="3" id="KW-0012">Acyltransferase</keyword>
<protein>
    <submittedName>
        <fullName evidence="3">Acyltransferase family protein</fullName>
        <ecNumber evidence="3">2.3.-.-</ecNumber>
    </submittedName>
</protein>
<keyword evidence="1" id="KW-0812">Transmembrane</keyword>
<feature type="transmembrane region" description="Helical" evidence="1">
    <location>
        <begin position="219"/>
        <end position="239"/>
    </location>
</feature>
<evidence type="ECO:0000259" key="2">
    <source>
        <dbReference type="Pfam" id="PF01757"/>
    </source>
</evidence>
<feature type="transmembrane region" description="Helical" evidence="1">
    <location>
        <begin position="63"/>
        <end position="84"/>
    </location>
</feature>
<dbReference type="RefSeq" id="WP_378017258.1">
    <property type="nucleotide sequence ID" value="NZ_JBHSKT010000005.1"/>
</dbReference>
<proteinExistence type="predicted"/>
<feature type="transmembrane region" description="Helical" evidence="1">
    <location>
        <begin position="105"/>
        <end position="123"/>
    </location>
</feature>
<dbReference type="EC" id="2.3.-.-" evidence="3"/>
<gene>
    <name evidence="3" type="ORF">ACFPIB_09720</name>
</gene>
<feature type="transmembrane region" description="Helical" evidence="1">
    <location>
        <begin position="341"/>
        <end position="365"/>
    </location>
</feature>
<feature type="transmembrane region" description="Helical" evidence="1">
    <location>
        <begin position="178"/>
        <end position="199"/>
    </location>
</feature>
<accession>A0ABW0ECD3</accession>
<dbReference type="InterPro" id="IPR002656">
    <property type="entry name" value="Acyl_transf_3_dom"/>
</dbReference>
<feature type="transmembrane region" description="Helical" evidence="1">
    <location>
        <begin position="306"/>
        <end position="329"/>
    </location>
</feature>
<keyword evidence="1" id="KW-0472">Membrane</keyword>
<keyword evidence="4" id="KW-1185">Reference proteome</keyword>
<feature type="transmembrane region" description="Helical" evidence="1">
    <location>
        <begin position="251"/>
        <end position="269"/>
    </location>
</feature>
<keyword evidence="1" id="KW-1133">Transmembrane helix</keyword>
<dbReference type="GO" id="GO:0016746">
    <property type="term" value="F:acyltransferase activity"/>
    <property type="evidence" value="ECO:0007669"/>
    <property type="project" value="UniProtKB-KW"/>
</dbReference>
<feature type="domain" description="Acyltransferase 3" evidence="2">
    <location>
        <begin position="26"/>
        <end position="362"/>
    </location>
</feature>
<feature type="transmembrane region" description="Helical" evidence="1">
    <location>
        <begin position="135"/>
        <end position="158"/>
    </location>
</feature>
<dbReference type="Proteomes" id="UP001596161">
    <property type="component" value="Unassembled WGS sequence"/>
</dbReference>
<dbReference type="Pfam" id="PF01757">
    <property type="entry name" value="Acyl_transf_3"/>
    <property type="match status" value="1"/>
</dbReference>
<dbReference type="PANTHER" id="PTHR23028:SF53">
    <property type="entry name" value="ACYL_TRANSF_3 DOMAIN-CONTAINING PROTEIN"/>
    <property type="match status" value="1"/>
</dbReference>
<dbReference type="PANTHER" id="PTHR23028">
    <property type="entry name" value="ACETYLTRANSFERASE"/>
    <property type="match status" value="1"/>
</dbReference>
<evidence type="ECO:0000256" key="1">
    <source>
        <dbReference type="SAM" id="Phobius"/>
    </source>
</evidence>
<evidence type="ECO:0000313" key="3">
    <source>
        <dbReference type="EMBL" id="MFC5270888.1"/>
    </source>
</evidence>
<name>A0ABW0ECD3_9BACT</name>
<organism evidence="3 4">
    <name type="scientific">Adhaeribacter terreus</name>
    <dbReference type="NCBI Taxonomy" id="529703"/>
    <lineage>
        <taxon>Bacteria</taxon>
        <taxon>Pseudomonadati</taxon>
        <taxon>Bacteroidota</taxon>
        <taxon>Cytophagia</taxon>
        <taxon>Cytophagales</taxon>
        <taxon>Hymenobacteraceae</taxon>
        <taxon>Adhaeribacter</taxon>
    </lineage>
</organism>
<reference evidence="4" key="1">
    <citation type="journal article" date="2019" name="Int. J. Syst. Evol. Microbiol.">
        <title>The Global Catalogue of Microorganisms (GCM) 10K type strain sequencing project: providing services to taxonomists for standard genome sequencing and annotation.</title>
        <authorList>
            <consortium name="The Broad Institute Genomics Platform"/>
            <consortium name="The Broad Institute Genome Sequencing Center for Infectious Disease"/>
            <person name="Wu L."/>
            <person name="Ma J."/>
        </authorList>
    </citation>
    <scope>NUCLEOTIDE SEQUENCE [LARGE SCALE GENOMIC DNA]</scope>
    <source>
        <strain evidence="4">KACC 12602</strain>
    </source>
</reference>
<feature type="transmembrane region" description="Helical" evidence="1">
    <location>
        <begin position="281"/>
        <end position="299"/>
    </location>
</feature>
<dbReference type="EMBL" id="JBHSKT010000005">
    <property type="protein sequence ID" value="MFC5270888.1"/>
    <property type="molecule type" value="Genomic_DNA"/>
</dbReference>